<dbReference type="Proteomes" id="UP000001661">
    <property type="component" value="Chromosome"/>
</dbReference>
<protein>
    <recommendedName>
        <fullName evidence="3">RNA-directed DNA polymerase (Reverse transcriptase)</fullName>
    </recommendedName>
</protein>
<dbReference type="EMBL" id="CP002105">
    <property type="protein sequence ID" value="ADL12504.1"/>
    <property type="molecule type" value="Genomic_DNA"/>
</dbReference>
<evidence type="ECO:0000313" key="2">
    <source>
        <dbReference type="Proteomes" id="UP000001661"/>
    </source>
</evidence>
<evidence type="ECO:0008006" key="3">
    <source>
        <dbReference type="Google" id="ProtNLM"/>
    </source>
</evidence>
<dbReference type="AlphaFoldDB" id="D9QPR3"/>
<dbReference type="HOGENOM" id="CLU_2406530_0_0_9"/>
<name>D9QPR3_ACEAZ</name>
<dbReference type="eggNOG" id="COG3344">
    <property type="taxonomic scope" value="Bacteria"/>
</dbReference>
<organism evidence="1 2">
    <name type="scientific">Acetohalobium arabaticum (strain ATCC 49924 / DSM 5501 / Z-7288)</name>
    <dbReference type="NCBI Taxonomy" id="574087"/>
    <lineage>
        <taxon>Bacteria</taxon>
        <taxon>Bacillati</taxon>
        <taxon>Bacillota</taxon>
        <taxon>Clostridia</taxon>
        <taxon>Halanaerobiales</taxon>
        <taxon>Halobacteroidaceae</taxon>
        <taxon>Acetohalobium</taxon>
    </lineage>
</organism>
<reference evidence="1 2" key="1">
    <citation type="journal article" date="2010" name="Stand. Genomic Sci.">
        <title>Complete genome sequence of Acetohalobium arabaticum type strain (Z-7288).</title>
        <authorList>
            <person name="Sikorski J."/>
            <person name="Lapidus A."/>
            <person name="Chertkov O."/>
            <person name="Lucas S."/>
            <person name="Copeland A."/>
            <person name="Glavina Del Rio T."/>
            <person name="Nolan M."/>
            <person name="Tice H."/>
            <person name="Cheng J.F."/>
            <person name="Han C."/>
            <person name="Brambilla E."/>
            <person name="Pitluck S."/>
            <person name="Liolios K."/>
            <person name="Ivanova N."/>
            <person name="Mavromatis K."/>
            <person name="Mikhailova N."/>
            <person name="Pati A."/>
            <person name="Bruce D."/>
            <person name="Detter C."/>
            <person name="Tapia R."/>
            <person name="Goodwin L."/>
            <person name="Chen A."/>
            <person name="Palaniappan K."/>
            <person name="Land M."/>
            <person name="Hauser L."/>
            <person name="Chang Y.J."/>
            <person name="Jeffries C.D."/>
            <person name="Rohde M."/>
            <person name="Goker M."/>
            <person name="Spring S."/>
            <person name="Woyke T."/>
            <person name="Bristow J."/>
            <person name="Eisen J.A."/>
            <person name="Markowitz V."/>
            <person name="Hugenholtz P."/>
            <person name="Kyrpides N.C."/>
            <person name="Klenk H.P."/>
        </authorList>
    </citation>
    <scope>NUCLEOTIDE SEQUENCE [LARGE SCALE GENOMIC DNA]</scope>
    <source>
        <strain evidence="2">ATCC 49924 / DSM 5501 / Z-7288</strain>
    </source>
</reference>
<dbReference type="RefSeq" id="WP_013277950.1">
    <property type="nucleotide sequence ID" value="NC_014378.1"/>
</dbReference>
<evidence type="ECO:0000313" key="1">
    <source>
        <dbReference type="EMBL" id="ADL12504.1"/>
    </source>
</evidence>
<proteinExistence type="predicted"/>
<accession>D9QPR3</accession>
<keyword evidence="2" id="KW-1185">Reference proteome</keyword>
<dbReference type="KEGG" id="aar:Acear_0975"/>
<sequence length="92" mass="10647">MELQVKDTPSGIRTREKVRTKLTRITQRARKDKEAKFCALGHLMYKSTLREAFRRLSRTAALGIDGETKESYEENLAENIDNLYKSLKNNSL</sequence>
<dbReference type="STRING" id="574087.Acear_0975"/>
<gene>
    <name evidence="1" type="ordered locus">Acear_0975</name>
</gene>